<evidence type="ECO:0000313" key="3">
    <source>
        <dbReference type="EMBL" id="CEM34177.1"/>
    </source>
</evidence>
<dbReference type="PhylomeDB" id="A0A0G4GTV4"/>
<keyword evidence="2" id="KW-0472">Membrane</keyword>
<dbReference type="EMBL" id="CDMY01000807">
    <property type="protein sequence ID" value="CEM34177.1"/>
    <property type="molecule type" value="Genomic_DNA"/>
</dbReference>
<feature type="region of interest" description="Disordered" evidence="1">
    <location>
        <begin position="299"/>
        <end position="318"/>
    </location>
</feature>
<reference evidence="3 4" key="1">
    <citation type="submission" date="2014-11" db="EMBL/GenBank/DDBJ databases">
        <authorList>
            <person name="Zhu J."/>
            <person name="Qi W."/>
            <person name="Song R."/>
        </authorList>
    </citation>
    <scope>NUCLEOTIDE SEQUENCE [LARGE SCALE GENOMIC DNA]</scope>
</reference>
<dbReference type="SUPFAM" id="SSF49899">
    <property type="entry name" value="Concanavalin A-like lectins/glucanases"/>
    <property type="match status" value="1"/>
</dbReference>
<dbReference type="AlphaFoldDB" id="A0A0G4GTV4"/>
<feature type="compositionally biased region" description="Basic and acidic residues" evidence="1">
    <location>
        <begin position="55"/>
        <end position="69"/>
    </location>
</feature>
<keyword evidence="2" id="KW-0812">Transmembrane</keyword>
<dbReference type="InterPro" id="IPR013320">
    <property type="entry name" value="ConA-like_dom_sf"/>
</dbReference>
<dbReference type="Proteomes" id="UP000041254">
    <property type="component" value="Unassembled WGS sequence"/>
</dbReference>
<protein>
    <submittedName>
        <fullName evidence="3">Uncharacterized protein</fullName>
    </submittedName>
</protein>
<feature type="region of interest" description="Disordered" evidence="1">
    <location>
        <begin position="1"/>
        <end position="72"/>
    </location>
</feature>
<sequence>MDGTDAPRVMSDEDLTSSKRSSNAFRPQHSTEDSPAPRKLPHVLLSPLKAQGSQDFDKKSVRSKGDDSASRTGISSLKQSLAIALGDKAAEGYLSVPLRREAFIQRLTMEENMSQQECACLFFSFIFLLFMIAVYVSSGTDHVYRVHESLREAFHLDDLDDVRTVDSVWGFIANLSKTESEYIPSSSQFFIHDATTELNALPTSAFFPPSRNLQNYPLELFKTFTMTAWVKTTSPQFTVIEKRLDRDIAGLGSTCWRIGVDCVTYGAHEGRLFGTFVTDVAQDLLMKAWAPARTTSFSRGIDDSSCPRGKDPDFTQTRESMKAEAEAEAQLNDLSGSTLDNATVVDGEWHLYAVIVRNTTASFLADGGLIESLPNPTHQRTICPGRRTVPVYHQTLTDCAEGSFYVGDDQFSGHLADVRIFPRELTKSEIQDIITFGAPLDDLINAGGASATDTINLAQQRLDKLEDTVTASLDQKQETYLKSIKTLRNDLVGNPFAASAGGNGSVRLLTPLDTRSLQGSALTENDTARFLELMDSCYDNPSYHDFSKRTRKRERGQRDAGAARATWYRTNDKSCSLYVDNVTVGQCPISYSQCALQFMSIAWDIFDIDDDFFWNFTEMKAFMEPIDPTFDEYSFAFIRLALDVSTNKIPFEAVQTPHELLDLWLDA</sequence>
<accession>A0A0G4GTV4</accession>
<name>A0A0G4GTV4_VITBC</name>
<evidence type="ECO:0000256" key="2">
    <source>
        <dbReference type="SAM" id="Phobius"/>
    </source>
</evidence>
<dbReference type="InParanoid" id="A0A0G4GTV4"/>
<organism evidence="3 4">
    <name type="scientific">Vitrella brassicaformis (strain CCMP3155)</name>
    <dbReference type="NCBI Taxonomy" id="1169540"/>
    <lineage>
        <taxon>Eukaryota</taxon>
        <taxon>Sar</taxon>
        <taxon>Alveolata</taxon>
        <taxon>Colpodellida</taxon>
        <taxon>Vitrellaceae</taxon>
        <taxon>Vitrella</taxon>
    </lineage>
</organism>
<dbReference type="Gene3D" id="2.60.120.200">
    <property type="match status" value="1"/>
</dbReference>
<feature type="transmembrane region" description="Helical" evidence="2">
    <location>
        <begin position="118"/>
        <end position="136"/>
    </location>
</feature>
<evidence type="ECO:0000313" key="4">
    <source>
        <dbReference type="Proteomes" id="UP000041254"/>
    </source>
</evidence>
<proteinExistence type="predicted"/>
<keyword evidence="2" id="KW-1133">Transmembrane helix</keyword>
<evidence type="ECO:0000256" key="1">
    <source>
        <dbReference type="SAM" id="MobiDB-lite"/>
    </source>
</evidence>
<keyword evidence="4" id="KW-1185">Reference proteome</keyword>
<dbReference type="Pfam" id="PF13385">
    <property type="entry name" value="Laminin_G_3"/>
    <property type="match status" value="1"/>
</dbReference>
<gene>
    <name evidence="3" type="ORF">Vbra_269</name>
</gene>
<dbReference type="VEuPathDB" id="CryptoDB:Vbra_269"/>